<protein>
    <submittedName>
        <fullName evidence="2">Uncharacterized protein</fullName>
    </submittedName>
</protein>
<keyword evidence="1" id="KW-0472">Membrane</keyword>
<proteinExistence type="predicted"/>
<organism evidence="2 3">
    <name type="scientific">Candidatus Alloenteromonas pullistercoris</name>
    <dbReference type="NCBI Taxonomy" id="2840785"/>
    <lineage>
        <taxon>Bacteria</taxon>
        <taxon>Bacillati</taxon>
        <taxon>Bacillota</taxon>
        <taxon>Bacillota incertae sedis</taxon>
        <taxon>Candidatus Alloenteromonas</taxon>
    </lineage>
</organism>
<gene>
    <name evidence="2" type="ORF">IAC61_04035</name>
</gene>
<feature type="transmembrane region" description="Helical" evidence="1">
    <location>
        <begin position="568"/>
        <end position="588"/>
    </location>
</feature>
<feature type="transmembrane region" description="Helical" evidence="1">
    <location>
        <begin position="266"/>
        <end position="288"/>
    </location>
</feature>
<feature type="transmembrane region" description="Helical" evidence="1">
    <location>
        <begin position="714"/>
        <end position="730"/>
    </location>
</feature>
<keyword evidence="1" id="KW-0812">Transmembrane</keyword>
<feature type="transmembrane region" description="Helical" evidence="1">
    <location>
        <begin position="519"/>
        <end position="534"/>
    </location>
</feature>
<feature type="transmembrane region" description="Helical" evidence="1">
    <location>
        <begin position="490"/>
        <end position="512"/>
    </location>
</feature>
<feature type="transmembrane region" description="Helical" evidence="1">
    <location>
        <begin position="458"/>
        <end position="478"/>
    </location>
</feature>
<evidence type="ECO:0000256" key="1">
    <source>
        <dbReference type="SAM" id="Phobius"/>
    </source>
</evidence>
<evidence type="ECO:0000313" key="3">
    <source>
        <dbReference type="Proteomes" id="UP000823634"/>
    </source>
</evidence>
<reference evidence="2" key="1">
    <citation type="submission" date="2020-10" db="EMBL/GenBank/DDBJ databases">
        <authorList>
            <person name="Gilroy R."/>
        </authorList>
    </citation>
    <scope>NUCLEOTIDE SEQUENCE</scope>
    <source>
        <strain evidence="2">17113</strain>
    </source>
</reference>
<feature type="transmembrane region" description="Helical" evidence="1">
    <location>
        <begin position="300"/>
        <end position="320"/>
    </location>
</feature>
<dbReference type="Proteomes" id="UP000823634">
    <property type="component" value="Unassembled WGS sequence"/>
</dbReference>
<reference evidence="2" key="2">
    <citation type="journal article" date="2021" name="PeerJ">
        <title>Extensive microbial diversity within the chicken gut microbiome revealed by metagenomics and culture.</title>
        <authorList>
            <person name="Gilroy R."/>
            <person name="Ravi A."/>
            <person name="Getino M."/>
            <person name="Pursley I."/>
            <person name="Horton D.L."/>
            <person name="Alikhan N.F."/>
            <person name="Baker D."/>
            <person name="Gharbi K."/>
            <person name="Hall N."/>
            <person name="Watson M."/>
            <person name="Adriaenssens E.M."/>
            <person name="Foster-Nyarko E."/>
            <person name="Jarju S."/>
            <person name="Secka A."/>
            <person name="Antonio M."/>
            <person name="Oren A."/>
            <person name="Chaudhuri R.R."/>
            <person name="La Ragione R."/>
            <person name="Hildebrand F."/>
            <person name="Pallen M.J."/>
        </authorList>
    </citation>
    <scope>NUCLEOTIDE SEQUENCE</scope>
    <source>
        <strain evidence="2">17113</strain>
    </source>
</reference>
<feature type="transmembrane region" description="Helical" evidence="1">
    <location>
        <begin position="6"/>
        <end position="24"/>
    </location>
</feature>
<feature type="transmembrane region" description="Helical" evidence="1">
    <location>
        <begin position="742"/>
        <end position="762"/>
    </location>
</feature>
<evidence type="ECO:0000313" key="2">
    <source>
        <dbReference type="EMBL" id="MBO8426472.1"/>
    </source>
</evidence>
<comment type="caution">
    <text evidence="2">The sequence shown here is derived from an EMBL/GenBank/DDBJ whole genome shotgun (WGS) entry which is preliminary data.</text>
</comment>
<feature type="transmembrane region" description="Helical" evidence="1">
    <location>
        <begin position="426"/>
        <end position="446"/>
    </location>
</feature>
<sequence>MVFLLWFILPVGCYAVYAGIVLAFRRWKGRESYKKEEWKALSLDLASALALTLLPTILVYCLFPRINLLSFSPFYLFVSFLCRFSKIHRLVLGKGIEKKELGRRRLLSLSLFALALLETFAFNFTSYSKGEALLCEGDGFSASLVASTKTEILDEGLEISSDGIFVIDKGEESYSNIAFDFSSAPSSTVNATFEFSADLSEFSGEVDYDFNPAYANSNIFSIPSGYGGYRYIRITIDINDLRDVNPSSLLLTRISFNRPTELGFNLVRVGAISLIIVFCFYLTPMVKSYSKFEKGDPKKVYVGVLSLTFLAAAVFMLFTLTDIDRYYVSYPLDQDTLNSMSRCSIYTRLFDAFQKGRLSLDVWVDPLLAELENPWDPAAWKSVGASVRWDHAYYQGAYYCYYGPAPVILFSYPIFWLSGGHYIPDILILQVLPTIFASGFFLLLLFELSRLMSGKINYLVVFSLFVFGFFTSMMMANVTYKKGGYYEGIYHAPIACALMCFDLFMFLTLIVYRRKKGRMLFFALSALSFVLLVASRPNLIFTILLAVPFYVSLIVKERKQEGRLWLSLIPGLCIVVIGATLLGAYNYLRFDSVFEFGQSYQMNYDQTQLDYAVNKVFPSFLHFFCQPLNFYDEFPFVSCSVLRLSFDDCPYLQGYVGILMIPFFLFLFLSGFVCDKKREKEKAAFLFIFPVLLFILGFTTYSKAGVCARYLIEFYHFATIASSCVLMKLLDSTRGKSSQKSIMSIGFVSLVVSSFIGLNLLFDVFDGWYVGDLQGLPLYIKEAFFTLNCLD</sequence>
<name>A0A9D9GW12_9FIRM</name>
<feature type="transmembrane region" description="Helical" evidence="1">
    <location>
        <begin position="652"/>
        <end position="672"/>
    </location>
</feature>
<accession>A0A9D9GW12</accession>
<feature type="transmembrane region" description="Helical" evidence="1">
    <location>
        <begin position="540"/>
        <end position="556"/>
    </location>
</feature>
<dbReference type="EMBL" id="JADINA010000026">
    <property type="protein sequence ID" value="MBO8426472.1"/>
    <property type="molecule type" value="Genomic_DNA"/>
</dbReference>
<keyword evidence="1" id="KW-1133">Transmembrane helix</keyword>
<dbReference type="AlphaFoldDB" id="A0A9D9GW12"/>
<feature type="transmembrane region" description="Helical" evidence="1">
    <location>
        <begin position="684"/>
        <end position="702"/>
    </location>
</feature>